<comment type="catalytic activity">
    <reaction evidence="4">
        <text>(R)-pantoate + NADP(+) = 2-dehydropantoate + NADPH + H(+)</text>
        <dbReference type="Rhea" id="RHEA:16233"/>
        <dbReference type="ChEBI" id="CHEBI:11561"/>
        <dbReference type="ChEBI" id="CHEBI:15378"/>
        <dbReference type="ChEBI" id="CHEBI:15980"/>
        <dbReference type="ChEBI" id="CHEBI:57783"/>
        <dbReference type="ChEBI" id="CHEBI:58349"/>
        <dbReference type="EC" id="1.1.1.169"/>
    </reaction>
</comment>
<keyword evidence="3 4" id="KW-0560">Oxidoreductase</keyword>
<dbReference type="RefSeq" id="WP_419152047.1">
    <property type="nucleotide sequence ID" value="NZ_JAUSTR010000006.1"/>
</dbReference>
<dbReference type="NCBIfam" id="TIGR00745">
    <property type="entry name" value="apbA_panE"/>
    <property type="match status" value="1"/>
</dbReference>
<dbReference type="InterPro" id="IPR036291">
    <property type="entry name" value="NAD(P)-bd_dom_sf"/>
</dbReference>
<dbReference type="InterPro" id="IPR003710">
    <property type="entry name" value="ApbA"/>
</dbReference>
<feature type="domain" description="Ketopantoate reductase C-terminal" evidence="6">
    <location>
        <begin position="178"/>
        <end position="297"/>
    </location>
</feature>
<proteinExistence type="inferred from homology"/>
<dbReference type="SUPFAM" id="SSF51735">
    <property type="entry name" value="NAD(P)-binding Rossmann-fold domains"/>
    <property type="match status" value="1"/>
</dbReference>
<comment type="caution">
    <text evidence="7">The sequence shown here is derived from an EMBL/GenBank/DDBJ whole genome shotgun (WGS) entry which is preliminary data.</text>
</comment>
<dbReference type="Gene3D" id="3.40.50.720">
    <property type="entry name" value="NAD(P)-binding Rossmann-like Domain"/>
    <property type="match status" value="1"/>
</dbReference>
<dbReference type="GO" id="GO:0008677">
    <property type="term" value="F:2-dehydropantoate 2-reductase activity"/>
    <property type="evidence" value="ECO:0007669"/>
    <property type="project" value="UniProtKB-EC"/>
</dbReference>
<comment type="function">
    <text evidence="4">Catalyzes the NADPH-dependent reduction of ketopantoate into pantoic acid.</text>
</comment>
<dbReference type="Gene3D" id="1.10.1040.10">
    <property type="entry name" value="N-(1-d-carboxylethyl)-l-norvaline Dehydrogenase, domain 2"/>
    <property type="match status" value="1"/>
</dbReference>
<dbReference type="Proteomes" id="UP001225646">
    <property type="component" value="Unassembled WGS sequence"/>
</dbReference>
<dbReference type="EMBL" id="JAUSTR010000006">
    <property type="protein sequence ID" value="MDQ0162694.1"/>
    <property type="molecule type" value="Genomic_DNA"/>
</dbReference>
<dbReference type="EC" id="1.1.1.169" evidence="4"/>
<sequence>MKIGVVGTGAVGGYFGGLLQRDGNEVVFLARGRNFEVMKKDGLLIISEKESFKVHQYFTDQLSYFRDVDLALICLKSNTTKEVAEKLLPILKKDAWLLTLQNGVDNEEVLSDIFGANRVISAAVYIQASVLKEGVVKQIGRPPRLVIGAVDVRNQDVAEEIASLFNKANIQTFVSEHIMEVKWKKLLWNVTFNPLSALLKISVGNILEHPQLYQTAQTICKEAISVAQQVGMKIDDNFTKEILERGNFAKDHKTSMLQDRLRGKRMEIESICGHIVKKGKEFQVETPVLETIYRLLKYIDSSTS</sequence>
<organism evidence="7 8">
    <name type="scientific">Aeribacillus alveayuensis</name>
    <dbReference type="NCBI Taxonomy" id="279215"/>
    <lineage>
        <taxon>Bacteria</taxon>
        <taxon>Bacillati</taxon>
        <taxon>Bacillota</taxon>
        <taxon>Bacilli</taxon>
        <taxon>Bacillales</taxon>
        <taxon>Bacillaceae</taxon>
        <taxon>Aeribacillus</taxon>
    </lineage>
</organism>
<evidence type="ECO:0000256" key="1">
    <source>
        <dbReference type="ARBA" id="ARBA00007870"/>
    </source>
</evidence>
<dbReference type="InterPro" id="IPR008927">
    <property type="entry name" value="6-PGluconate_DH-like_C_sf"/>
</dbReference>
<accession>A0ABT9VP71</accession>
<dbReference type="InterPro" id="IPR013752">
    <property type="entry name" value="KPA_reductase"/>
</dbReference>
<evidence type="ECO:0000256" key="2">
    <source>
        <dbReference type="ARBA" id="ARBA00022857"/>
    </source>
</evidence>
<dbReference type="PANTHER" id="PTHR21708">
    <property type="entry name" value="PROBABLE 2-DEHYDROPANTOATE 2-REDUCTASE"/>
    <property type="match status" value="1"/>
</dbReference>
<reference evidence="7 8" key="1">
    <citation type="submission" date="2023-07" db="EMBL/GenBank/DDBJ databases">
        <title>Genomic Encyclopedia of Type Strains, Phase IV (KMG-IV): sequencing the most valuable type-strain genomes for metagenomic binning, comparative biology and taxonomic classification.</title>
        <authorList>
            <person name="Goeker M."/>
        </authorList>
    </citation>
    <scope>NUCLEOTIDE SEQUENCE [LARGE SCALE GENOMIC DNA]</scope>
    <source>
        <strain evidence="7 8">DSM 19092</strain>
    </source>
</reference>
<comment type="similarity">
    <text evidence="1 4">Belongs to the ketopantoate reductase family.</text>
</comment>
<feature type="domain" description="Ketopantoate reductase N-terminal" evidence="5">
    <location>
        <begin position="3"/>
        <end position="150"/>
    </location>
</feature>
<name>A0ABT9VP71_9BACI</name>
<evidence type="ECO:0000313" key="7">
    <source>
        <dbReference type="EMBL" id="MDQ0162694.1"/>
    </source>
</evidence>
<evidence type="ECO:0000313" key="8">
    <source>
        <dbReference type="Proteomes" id="UP001225646"/>
    </source>
</evidence>
<dbReference type="Pfam" id="PF02558">
    <property type="entry name" value="ApbA"/>
    <property type="match status" value="1"/>
</dbReference>
<comment type="pathway">
    <text evidence="4">Cofactor biosynthesis; (R)-pantothenate biosynthesis; (R)-pantoate from 3-methyl-2-oxobutanoate: step 2/2.</text>
</comment>
<keyword evidence="8" id="KW-1185">Reference proteome</keyword>
<gene>
    <name evidence="7" type="ORF">J2S06_001771</name>
</gene>
<dbReference type="Pfam" id="PF08546">
    <property type="entry name" value="ApbA_C"/>
    <property type="match status" value="1"/>
</dbReference>
<dbReference type="InterPro" id="IPR051402">
    <property type="entry name" value="KPR-Related"/>
</dbReference>
<evidence type="ECO:0000259" key="5">
    <source>
        <dbReference type="Pfam" id="PF02558"/>
    </source>
</evidence>
<keyword evidence="4" id="KW-0566">Pantothenate biosynthesis</keyword>
<keyword evidence="2 4" id="KW-0521">NADP</keyword>
<dbReference type="InterPro" id="IPR013328">
    <property type="entry name" value="6PGD_dom2"/>
</dbReference>
<dbReference type="SUPFAM" id="SSF48179">
    <property type="entry name" value="6-phosphogluconate dehydrogenase C-terminal domain-like"/>
    <property type="match status" value="1"/>
</dbReference>
<protein>
    <recommendedName>
        <fullName evidence="4">2-dehydropantoate 2-reductase</fullName>
        <ecNumber evidence="4">1.1.1.169</ecNumber>
    </recommendedName>
    <alternativeName>
        <fullName evidence="4">Ketopantoate reductase</fullName>
    </alternativeName>
</protein>
<dbReference type="PANTHER" id="PTHR21708:SF26">
    <property type="entry name" value="2-DEHYDROPANTOATE 2-REDUCTASE"/>
    <property type="match status" value="1"/>
</dbReference>
<evidence type="ECO:0000256" key="4">
    <source>
        <dbReference type="RuleBase" id="RU362068"/>
    </source>
</evidence>
<evidence type="ECO:0000259" key="6">
    <source>
        <dbReference type="Pfam" id="PF08546"/>
    </source>
</evidence>
<evidence type="ECO:0000256" key="3">
    <source>
        <dbReference type="ARBA" id="ARBA00023002"/>
    </source>
</evidence>
<dbReference type="InterPro" id="IPR013332">
    <property type="entry name" value="KPR_N"/>
</dbReference>